<dbReference type="EMBL" id="JANCYW010000011">
    <property type="protein sequence ID" value="KAK4537222.1"/>
    <property type="molecule type" value="Genomic_DNA"/>
</dbReference>
<gene>
    <name evidence="3" type="ORF">CDCA_CDCA11G3247</name>
</gene>
<dbReference type="PANTHER" id="PTHR11223">
    <property type="entry name" value="EXPORTIN 1/5"/>
    <property type="match status" value="1"/>
</dbReference>
<evidence type="ECO:0000313" key="3">
    <source>
        <dbReference type="EMBL" id="KAK4537222.1"/>
    </source>
</evidence>
<reference evidence="3 4" key="1">
    <citation type="submission" date="2022-07" db="EMBL/GenBank/DDBJ databases">
        <title>Genome-wide signatures of adaptation to extreme environments.</title>
        <authorList>
            <person name="Cho C.H."/>
            <person name="Yoon H.S."/>
        </authorList>
    </citation>
    <scope>NUCLEOTIDE SEQUENCE [LARGE SCALE GENOMIC DNA]</scope>
    <source>
        <strain evidence="3 4">DBV 063 E5</strain>
    </source>
</reference>
<feature type="region of interest" description="Disordered" evidence="1">
    <location>
        <begin position="1202"/>
        <end position="1235"/>
    </location>
</feature>
<feature type="compositionally biased region" description="Basic and acidic residues" evidence="1">
    <location>
        <begin position="1206"/>
        <end position="1215"/>
    </location>
</feature>
<dbReference type="GO" id="GO:0006611">
    <property type="term" value="P:protein export from nucleus"/>
    <property type="evidence" value="ECO:0007669"/>
    <property type="project" value="InterPro"/>
</dbReference>
<feature type="domain" description="Exportin-1/Importin-beta-like" evidence="2">
    <location>
        <begin position="146"/>
        <end position="292"/>
    </location>
</feature>
<protein>
    <recommendedName>
        <fullName evidence="2">Exportin-1/Importin-beta-like domain-containing protein</fullName>
    </recommendedName>
</protein>
<comment type="caution">
    <text evidence="3">The sequence shown here is derived from an EMBL/GenBank/DDBJ whole genome shotgun (WGS) entry which is preliminary data.</text>
</comment>
<name>A0AAV9IY55_CYACA</name>
<accession>A0AAV9IY55</accession>
<dbReference type="GO" id="GO:0006405">
    <property type="term" value="P:RNA export from nucleus"/>
    <property type="evidence" value="ECO:0007669"/>
    <property type="project" value="TreeGrafter"/>
</dbReference>
<dbReference type="Pfam" id="PF08389">
    <property type="entry name" value="Xpo1"/>
    <property type="match status" value="1"/>
</dbReference>
<dbReference type="InterPro" id="IPR045065">
    <property type="entry name" value="XPO1/5"/>
</dbReference>
<dbReference type="PANTHER" id="PTHR11223:SF3">
    <property type="entry name" value="EXPORTIN-5"/>
    <property type="match status" value="1"/>
</dbReference>
<sequence>METSAEEIRRALEALHCADSSPEQRGAAQARLEAVKKVTDANDRWGIALRLAFADRGTPSEAVSRGNLLASTVLETACRHFGLSLLKDVVVQWWQPVPQTSDDVPRDPHGLSLAQRDQLRDALLQGMVLYAHMAASFGAYSLRVEREKLAEVLSEVALRDWPQRWPQLLPQLLSIGESGVAAAQVTTAVLRCLAEQIVSLGGAGHASRYVVDARRRQELLRELRANAEPILRFLVHSVAACMEETCGDRHDGAVEALEALTTWCEWAPIDVLFATGVVELVLGVLTHDVRHQSAHTPKDIAPLAENCVAALVSRKDAHTRAAERQMQQLLQRLLPLAESALDGLAASVAKGYGRGTDVEKAHRSARRLVAVISTLVVRQLPGLLSSRTKSSASTLEACVAVEYRALARTSPTLAAESLAFWVAAVPRAASMSTSRSLWMAILDALMRQQATLSVAAQSDAGCRAATALGVSPEATAEEEWQQDVRRCGRLRQQVLEQFAVALPEVAVAWCGTKLALLACCLADCMERAPSGDAWAGAWIAAEGSTTPSTADSNLTETLALPLAVTVLDASEVLLGNIARRLGDTTSTRDASEEAWPEERPTDSQEAGRASCLPRLLEAQQSSWGKLEDAVQRVLRLHADAVNNASGSAPPMLLRVINTSAALLVHHHPQWTPYLLTLGFAFLTAPATPSLHSTSTLATELLVRVASAAPTDLLTPHLAPMMECAQRVLASSRLSSGSQASLCAALAVAACRALPPAADRVAFLDQLWAQPLQQWIGLLTDDGALATWDGVVQAACGVDGVSAHGRQTLTSLLCLFVRATHHPAEAEALPHTRLFREVLPRTLPALLHHLHALHAGTLGALPPEWAPLAWPTERELTFWLGDDLPGGPSAPGATYARFGLPPPSSPLIMQQQAWLKRVRVDAYTLWQRALSSCGIAWFREEHPLSLTVVDLPACSDWYARQVLQGALAPLVRAMCPLPTSLPSSAKAIVETIRQQLEMLLDRVHQQLHAAPRDEADDPRPASTAALQEVVLEQVPVMLGRDLVELAGAVLERPGSEASAAWVPWCRDVLGRALQWGDNRAACRSVATCVQHLNEWLRAAAHETAPRHFLSESLLAATLHCLTTPQVSDAHAPALVVCQTLLTQLPEARQAFLDAVPAVHRLEAETVLERLASPLRNDKERRVQLRRFLGQCLGVDVGAELPPANRPRVHDVPETSPRKSLRNVGERGDRRQAPDGLLDGEAESFLGFLDV</sequence>
<keyword evidence="4" id="KW-1185">Reference proteome</keyword>
<dbReference type="Proteomes" id="UP001301350">
    <property type="component" value="Unassembled WGS sequence"/>
</dbReference>
<dbReference type="Gene3D" id="1.25.10.10">
    <property type="entry name" value="Leucine-rich Repeat Variant"/>
    <property type="match status" value="1"/>
</dbReference>
<dbReference type="GO" id="GO:0005737">
    <property type="term" value="C:cytoplasm"/>
    <property type="evidence" value="ECO:0007669"/>
    <property type="project" value="TreeGrafter"/>
</dbReference>
<evidence type="ECO:0000256" key="1">
    <source>
        <dbReference type="SAM" id="MobiDB-lite"/>
    </source>
</evidence>
<dbReference type="InterPro" id="IPR011989">
    <property type="entry name" value="ARM-like"/>
</dbReference>
<dbReference type="GO" id="GO:0005634">
    <property type="term" value="C:nucleus"/>
    <property type="evidence" value="ECO:0007669"/>
    <property type="project" value="TreeGrafter"/>
</dbReference>
<organism evidence="3 4">
    <name type="scientific">Cyanidium caldarium</name>
    <name type="common">Red alga</name>
    <dbReference type="NCBI Taxonomy" id="2771"/>
    <lineage>
        <taxon>Eukaryota</taxon>
        <taxon>Rhodophyta</taxon>
        <taxon>Bangiophyceae</taxon>
        <taxon>Cyanidiales</taxon>
        <taxon>Cyanidiaceae</taxon>
        <taxon>Cyanidium</taxon>
    </lineage>
</organism>
<evidence type="ECO:0000259" key="2">
    <source>
        <dbReference type="Pfam" id="PF08389"/>
    </source>
</evidence>
<dbReference type="InterPro" id="IPR013598">
    <property type="entry name" value="Exportin-1/Importin-b-like"/>
</dbReference>
<evidence type="ECO:0000313" key="4">
    <source>
        <dbReference type="Proteomes" id="UP001301350"/>
    </source>
</evidence>
<dbReference type="AlphaFoldDB" id="A0AAV9IY55"/>
<dbReference type="GO" id="GO:0005049">
    <property type="term" value="F:nuclear export signal receptor activity"/>
    <property type="evidence" value="ECO:0007669"/>
    <property type="project" value="InterPro"/>
</dbReference>
<dbReference type="InterPro" id="IPR016024">
    <property type="entry name" value="ARM-type_fold"/>
</dbReference>
<feature type="compositionally biased region" description="Basic and acidic residues" evidence="1">
    <location>
        <begin position="1222"/>
        <end position="1231"/>
    </location>
</feature>
<dbReference type="SUPFAM" id="SSF48371">
    <property type="entry name" value="ARM repeat"/>
    <property type="match status" value="1"/>
</dbReference>
<dbReference type="GO" id="GO:0003723">
    <property type="term" value="F:RNA binding"/>
    <property type="evidence" value="ECO:0007669"/>
    <property type="project" value="TreeGrafter"/>
</dbReference>
<dbReference type="GO" id="GO:0042565">
    <property type="term" value="C:RNA nuclear export complex"/>
    <property type="evidence" value="ECO:0007669"/>
    <property type="project" value="TreeGrafter"/>
</dbReference>
<proteinExistence type="predicted"/>
<feature type="region of interest" description="Disordered" evidence="1">
    <location>
        <begin position="584"/>
        <end position="607"/>
    </location>
</feature>